<dbReference type="GO" id="GO:0006914">
    <property type="term" value="P:autophagy"/>
    <property type="evidence" value="ECO:0007669"/>
    <property type="project" value="UniProtKB-KW"/>
</dbReference>
<protein>
    <recommendedName>
        <fullName evidence="6">Autophagy-related protein 27</fullName>
    </recommendedName>
</protein>
<evidence type="ECO:0000256" key="2">
    <source>
        <dbReference type="ARBA" id="ARBA00004358"/>
    </source>
</evidence>
<dbReference type="EnsemblMetazoa" id="XM_011666507">
    <property type="protein sequence ID" value="XP_011664809"/>
    <property type="gene ID" value="LOC105438545"/>
</dbReference>
<evidence type="ECO:0000256" key="14">
    <source>
        <dbReference type="ARBA" id="ARBA00023128"/>
    </source>
</evidence>
<evidence type="ECO:0000256" key="11">
    <source>
        <dbReference type="ARBA" id="ARBA00022989"/>
    </source>
</evidence>
<dbReference type="Gene3D" id="2.70.130.10">
    <property type="entry name" value="Mannose-6-phosphate receptor binding domain"/>
    <property type="match status" value="1"/>
</dbReference>
<keyword evidence="12" id="KW-0072">Autophagy</keyword>
<evidence type="ECO:0000256" key="19">
    <source>
        <dbReference type="SAM" id="SignalP"/>
    </source>
</evidence>
<evidence type="ECO:0000256" key="17">
    <source>
        <dbReference type="ARBA" id="ARBA00023329"/>
    </source>
</evidence>
<feature type="domain" description="MRH" evidence="20">
    <location>
        <begin position="39"/>
        <end position="179"/>
    </location>
</feature>
<dbReference type="PROSITE" id="PS51914">
    <property type="entry name" value="MRH"/>
    <property type="match status" value="1"/>
</dbReference>
<evidence type="ECO:0000259" key="20">
    <source>
        <dbReference type="PROSITE" id="PS51914"/>
    </source>
</evidence>
<dbReference type="InterPro" id="IPR044865">
    <property type="entry name" value="MRH_dom"/>
</dbReference>
<feature type="transmembrane region" description="Helical" evidence="18">
    <location>
        <begin position="197"/>
        <end position="219"/>
    </location>
</feature>
<dbReference type="RefSeq" id="XP_011664809.2">
    <property type="nucleotide sequence ID" value="XM_011666507.2"/>
</dbReference>
<dbReference type="InterPro" id="IPR018939">
    <property type="entry name" value="Autophagy-rel_prot_27"/>
</dbReference>
<comment type="similarity">
    <text evidence="5">Belongs to the ATG27 family.</text>
</comment>
<dbReference type="AlphaFoldDB" id="A0A7M7HDG1"/>
<evidence type="ECO:0000256" key="3">
    <source>
        <dbReference type="ARBA" id="ARBA00004394"/>
    </source>
</evidence>
<proteinExistence type="inferred from homology"/>
<evidence type="ECO:0000256" key="13">
    <source>
        <dbReference type="ARBA" id="ARBA00023034"/>
    </source>
</evidence>
<evidence type="ECO:0000313" key="22">
    <source>
        <dbReference type="Proteomes" id="UP000007110"/>
    </source>
</evidence>
<name>A0A7M7HDG1_STRPU</name>
<dbReference type="OMA" id="VINNCEC"/>
<evidence type="ECO:0000256" key="6">
    <source>
        <dbReference type="ARBA" id="ARBA00013776"/>
    </source>
</evidence>
<keyword evidence="7" id="KW-0813">Transport</keyword>
<keyword evidence="22" id="KW-1185">Reference proteome</keyword>
<reference evidence="22" key="1">
    <citation type="submission" date="2015-02" db="EMBL/GenBank/DDBJ databases">
        <title>Genome sequencing for Strongylocentrotus purpuratus.</title>
        <authorList>
            <person name="Murali S."/>
            <person name="Liu Y."/>
            <person name="Vee V."/>
            <person name="English A."/>
            <person name="Wang M."/>
            <person name="Skinner E."/>
            <person name="Han Y."/>
            <person name="Muzny D.M."/>
            <person name="Worley K.C."/>
            <person name="Gibbs R.A."/>
        </authorList>
    </citation>
    <scope>NUCLEOTIDE SEQUENCE</scope>
</reference>
<dbReference type="KEGG" id="spu:105438545"/>
<keyword evidence="14" id="KW-0496">Mitochondrion</keyword>
<evidence type="ECO:0000256" key="16">
    <source>
        <dbReference type="ARBA" id="ARBA00023157"/>
    </source>
</evidence>
<evidence type="ECO:0000256" key="7">
    <source>
        <dbReference type="ARBA" id="ARBA00022448"/>
    </source>
</evidence>
<dbReference type="GeneID" id="105438545"/>
<dbReference type="GO" id="GO:0015031">
    <property type="term" value="P:protein transport"/>
    <property type="evidence" value="ECO:0007669"/>
    <property type="project" value="UniProtKB-KW"/>
</dbReference>
<evidence type="ECO:0000256" key="8">
    <source>
        <dbReference type="ARBA" id="ARBA00022692"/>
    </source>
</evidence>
<dbReference type="SUPFAM" id="SSF50911">
    <property type="entry name" value="Mannose 6-phosphate receptor domain"/>
    <property type="match status" value="1"/>
</dbReference>
<evidence type="ECO:0000256" key="12">
    <source>
        <dbReference type="ARBA" id="ARBA00023006"/>
    </source>
</evidence>
<evidence type="ECO:0000256" key="4">
    <source>
        <dbReference type="ARBA" id="ARBA00004472"/>
    </source>
</evidence>
<keyword evidence="15 18" id="KW-0472">Membrane</keyword>
<evidence type="ECO:0000313" key="21">
    <source>
        <dbReference type="EnsemblMetazoa" id="XP_011664809"/>
    </source>
</evidence>
<keyword evidence="9 19" id="KW-0732">Signal</keyword>
<dbReference type="InterPro" id="IPR009011">
    <property type="entry name" value="Man6P_isomerase_rcpt-bd_dom_sf"/>
</dbReference>
<organism evidence="21 22">
    <name type="scientific">Strongylocentrotus purpuratus</name>
    <name type="common">Purple sea urchin</name>
    <dbReference type="NCBI Taxonomy" id="7668"/>
    <lineage>
        <taxon>Eukaryota</taxon>
        <taxon>Metazoa</taxon>
        <taxon>Echinodermata</taxon>
        <taxon>Eleutherozoa</taxon>
        <taxon>Echinozoa</taxon>
        <taxon>Echinoidea</taxon>
        <taxon>Euechinoidea</taxon>
        <taxon>Echinacea</taxon>
        <taxon>Camarodonta</taxon>
        <taxon>Echinidea</taxon>
        <taxon>Strongylocentrotidae</taxon>
        <taxon>Strongylocentrotus</taxon>
    </lineage>
</organism>
<keyword evidence="8 18" id="KW-0812">Transmembrane</keyword>
<feature type="signal peptide" evidence="19">
    <location>
        <begin position="1"/>
        <end position="26"/>
    </location>
</feature>
<dbReference type="OrthoDB" id="29460at2759"/>
<keyword evidence="10" id="KW-0653">Protein transport</keyword>
<sequence length="270" mass="28306">MMSLHGGDCFILLCLVVVVWIQDVESQQCTSLIGATNKCACQYSDGSTGTTKSFDFTPLGNANGQAAFAYKRATDGYDYAYNPCFPFSDASCQNTAACQVSADGKYTFPIGDPITVAYSVENSDIVLTYGPADTGGRIAVVNFHCDASALTEATYTPLGDKPVVNTYKFTIGTCLACLTDVPNCHGSGGGGGGGLTGGGILCIIFTVLLVVYIVGGVLFQKFGRGATGKELFPNYAFWSDFPILVKDGVMLLVGLCRGGSSTASDYESIK</sequence>
<dbReference type="PANTHER" id="PTHR15071:SF0">
    <property type="entry name" value="MANNOSE 6-PHOSPHATE RECEPTOR-LIKE PROTEIN 1"/>
    <property type="match status" value="1"/>
</dbReference>
<dbReference type="Proteomes" id="UP000007110">
    <property type="component" value="Unassembled WGS sequence"/>
</dbReference>
<dbReference type="GO" id="GO:0031966">
    <property type="term" value="C:mitochondrial membrane"/>
    <property type="evidence" value="ECO:0007669"/>
    <property type="project" value="UniProtKB-SubCell"/>
</dbReference>
<evidence type="ECO:0000256" key="18">
    <source>
        <dbReference type="SAM" id="Phobius"/>
    </source>
</evidence>
<reference evidence="21" key="2">
    <citation type="submission" date="2021-01" db="UniProtKB">
        <authorList>
            <consortium name="EnsemblMetazoa"/>
        </authorList>
    </citation>
    <scope>IDENTIFICATION</scope>
</reference>
<feature type="chain" id="PRO_5029901634" description="Autophagy-related protein 27" evidence="19">
    <location>
        <begin position="27"/>
        <end position="270"/>
    </location>
</feature>
<keyword evidence="13" id="KW-0333">Golgi apparatus</keyword>
<dbReference type="PANTHER" id="PTHR15071">
    <property type="entry name" value="MANNOSE-6-PHOSPHATE RECEPTOR FAMILY MEMBER"/>
    <property type="match status" value="1"/>
</dbReference>
<evidence type="ECO:0000256" key="5">
    <source>
        <dbReference type="ARBA" id="ARBA00005363"/>
    </source>
</evidence>
<evidence type="ECO:0000256" key="15">
    <source>
        <dbReference type="ARBA" id="ARBA00023136"/>
    </source>
</evidence>
<accession>A0A7M7HDG1</accession>
<keyword evidence="11 18" id="KW-1133">Transmembrane helix</keyword>
<keyword evidence="17" id="KW-0968">Cytoplasmic vesicle</keyword>
<dbReference type="GO" id="GO:0000139">
    <property type="term" value="C:Golgi membrane"/>
    <property type="evidence" value="ECO:0007669"/>
    <property type="project" value="UniProtKB-SubCell"/>
</dbReference>
<keyword evidence="16" id="KW-1015">Disulfide bond</keyword>
<dbReference type="GO" id="GO:0010008">
    <property type="term" value="C:endosome membrane"/>
    <property type="evidence" value="ECO:0007669"/>
    <property type="project" value="UniProtKB-SubCell"/>
</dbReference>
<evidence type="ECO:0000256" key="10">
    <source>
        <dbReference type="ARBA" id="ARBA00022927"/>
    </source>
</evidence>
<dbReference type="InParanoid" id="A0A7M7HDG1"/>
<dbReference type="Pfam" id="PF09451">
    <property type="entry name" value="ATG27"/>
    <property type="match status" value="1"/>
</dbReference>
<dbReference type="GO" id="GO:0034045">
    <property type="term" value="C:phagophore assembly site membrane"/>
    <property type="evidence" value="ECO:0007669"/>
    <property type="project" value="UniProtKB-SubCell"/>
</dbReference>
<comment type="subcellular location">
    <subcellularLocation>
        <location evidence="2">Cytoplasmic vesicle membrane</location>
        <topology evidence="2">Single-pass type I membrane protein</topology>
    </subcellularLocation>
    <subcellularLocation>
        <location evidence="3">Golgi apparatus membrane</location>
    </subcellularLocation>
    <subcellularLocation>
        <location evidence="1">Mitochondrion membrane</location>
        <topology evidence="1">Single-pass membrane protein</topology>
    </subcellularLocation>
    <subcellularLocation>
        <location evidence="4">Preautophagosomal structure membrane</location>
        <topology evidence="4">Single-pass type I membrane protein</topology>
    </subcellularLocation>
</comment>
<evidence type="ECO:0000256" key="9">
    <source>
        <dbReference type="ARBA" id="ARBA00022729"/>
    </source>
</evidence>
<evidence type="ECO:0000256" key="1">
    <source>
        <dbReference type="ARBA" id="ARBA00004304"/>
    </source>
</evidence>